<dbReference type="InterPro" id="IPR003333">
    <property type="entry name" value="CMAS"/>
</dbReference>
<dbReference type="InterPro" id="IPR029063">
    <property type="entry name" value="SAM-dependent_MTases_sf"/>
</dbReference>
<dbReference type="AlphaFoldDB" id="F5R7X1"/>
<evidence type="ECO:0000256" key="1">
    <source>
        <dbReference type="ARBA" id="ARBA00010815"/>
    </source>
</evidence>
<keyword evidence="3" id="KW-0808">Transferase</keyword>
<dbReference type="PANTHER" id="PTHR43667">
    <property type="entry name" value="CYCLOPROPANE-FATTY-ACYL-PHOSPHOLIPID SYNTHASE"/>
    <property type="match status" value="1"/>
</dbReference>
<dbReference type="SUPFAM" id="SSF53335">
    <property type="entry name" value="S-adenosyl-L-methionine-dependent methyltransferases"/>
    <property type="match status" value="1"/>
</dbReference>
<accession>F5R7X1</accession>
<organism evidence="7 8">
    <name type="scientific">Methyloversatilis universalis (strain ATCC BAA-1314 / DSM 25237 / JCM 13912 / CCUG 52030 / FAM5)</name>
    <dbReference type="NCBI Taxonomy" id="1000565"/>
    <lineage>
        <taxon>Bacteria</taxon>
        <taxon>Pseudomonadati</taxon>
        <taxon>Pseudomonadota</taxon>
        <taxon>Betaproteobacteria</taxon>
        <taxon>Nitrosomonadales</taxon>
        <taxon>Sterolibacteriaceae</taxon>
        <taxon>Methyloversatilis</taxon>
    </lineage>
</organism>
<dbReference type="RefSeq" id="WP_008058115.1">
    <property type="nucleotide sequence ID" value="NZ_AFHG01000029.1"/>
</dbReference>
<dbReference type="GO" id="GO:0008610">
    <property type="term" value="P:lipid biosynthetic process"/>
    <property type="evidence" value="ECO:0007669"/>
    <property type="project" value="InterPro"/>
</dbReference>
<dbReference type="OrthoDB" id="9782855at2"/>
<reference evidence="7 8" key="1">
    <citation type="journal article" date="2011" name="J. Bacteriol.">
        <title>Genome sequence of Methyloversatilis universalis FAM5T, a methylotrophic representative of the order Rhodocyclales.</title>
        <authorList>
            <person name="Kittichotirat W."/>
            <person name="Good N.M."/>
            <person name="Hall R."/>
            <person name="Bringel F."/>
            <person name="Lajus A."/>
            <person name="Medigue C."/>
            <person name="Smalley N.E."/>
            <person name="Beck D."/>
            <person name="Bumgarner R."/>
            <person name="Vuilleumier S."/>
            <person name="Kalyuzhnaya M.G."/>
        </authorList>
    </citation>
    <scope>NUCLEOTIDE SEQUENCE [LARGE SCALE GENOMIC DNA]</scope>
    <source>
        <strain evidence="8">ATCC BAA-1314 / JCM 13912 / FAM5</strain>
    </source>
</reference>
<keyword evidence="2" id="KW-0489">Methyltransferase</keyword>
<name>F5R7X1_METUF</name>
<dbReference type="CDD" id="cd02440">
    <property type="entry name" value="AdoMet_MTases"/>
    <property type="match status" value="1"/>
</dbReference>
<evidence type="ECO:0000256" key="4">
    <source>
        <dbReference type="ARBA" id="ARBA00022691"/>
    </source>
</evidence>
<comment type="caution">
    <text evidence="7">The sequence shown here is derived from an EMBL/GenBank/DDBJ whole genome shotgun (WGS) entry which is preliminary data.</text>
</comment>
<dbReference type="InterPro" id="IPR050723">
    <property type="entry name" value="CFA/CMAS"/>
</dbReference>
<keyword evidence="8" id="KW-1185">Reference proteome</keyword>
<comment type="similarity">
    <text evidence="1">Belongs to the CFA/CMAS family.</text>
</comment>
<gene>
    <name evidence="7" type="ORF">METUNv1_00295</name>
</gene>
<dbReference type="Gene3D" id="3.40.50.150">
    <property type="entry name" value="Vaccinia Virus protein VP39"/>
    <property type="match status" value="1"/>
</dbReference>
<evidence type="ECO:0000256" key="6">
    <source>
        <dbReference type="PIRSR" id="PIRSR003085-1"/>
    </source>
</evidence>
<evidence type="ECO:0000313" key="7">
    <source>
        <dbReference type="EMBL" id="EGK73124.1"/>
    </source>
</evidence>
<dbReference type="eggNOG" id="COG2230">
    <property type="taxonomic scope" value="Bacteria"/>
</dbReference>
<keyword evidence="4" id="KW-0949">S-adenosyl-L-methionine</keyword>
<evidence type="ECO:0000256" key="3">
    <source>
        <dbReference type="ARBA" id="ARBA00022679"/>
    </source>
</evidence>
<proteinExistence type="inferred from homology"/>
<dbReference type="EMBL" id="AFHG01000029">
    <property type="protein sequence ID" value="EGK73124.1"/>
    <property type="molecule type" value="Genomic_DNA"/>
</dbReference>
<dbReference type="PANTHER" id="PTHR43667:SF2">
    <property type="entry name" value="FATTY ACID C-METHYL TRANSFERASE"/>
    <property type="match status" value="1"/>
</dbReference>
<evidence type="ECO:0000256" key="5">
    <source>
        <dbReference type="ARBA" id="ARBA00023098"/>
    </source>
</evidence>
<dbReference type="GO" id="GO:0008168">
    <property type="term" value="F:methyltransferase activity"/>
    <property type="evidence" value="ECO:0007669"/>
    <property type="project" value="UniProtKB-KW"/>
</dbReference>
<keyword evidence="5" id="KW-0443">Lipid metabolism</keyword>
<evidence type="ECO:0000256" key="2">
    <source>
        <dbReference type="ARBA" id="ARBA00022603"/>
    </source>
</evidence>
<feature type="active site" evidence="6">
    <location>
        <position position="385"/>
    </location>
</feature>
<evidence type="ECO:0000313" key="8">
    <source>
        <dbReference type="Proteomes" id="UP000005019"/>
    </source>
</evidence>
<dbReference type="GO" id="GO:0032259">
    <property type="term" value="P:methylation"/>
    <property type="evidence" value="ECO:0007669"/>
    <property type="project" value="UniProtKB-KW"/>
</dbReference>
<sequence>MNQPDALIALERRSVLPSAARHVCRLLERIEHGWLLMTLPNGEMLSFGHQGEPVEMRVKDWSVFERVIARGDIGLGEAWFEGLWDCDHLARVLTLFAMNREALESAVHGNLLSLALARLRHLARANTRSGSRRNIMAHYDLGNDFYALWLDRSMTYSSALFDGNPQRDLAAAQHAKYERIARVLRLQRQQPVIEIGCGWGGFAEVAAREFGAQVHGVTLSPAQLEWAQARAQRGGFADRATFELRDYRDLRGQVDRIVSIEMLEAVGERWWPTYFRKLGGLLRIGGEAVVQTISIADELFPRYRRGTDFIQQYVFPGGMLPSPSVFTRQAEKAGLKVQQNFRFGLDYAITLARWRDSVTEHSDALRALGFDTRFQRLWHFYLAYCEAGFRAGSIDVHQFHLVKP</sequence>
<dbReference type="STRING" id="1000565.METUNv1_00295"/>
<dbReference type="Proteomes" id="UP000005019">
    <property type="component" value="Unassembled WGS sequence"/>
</dbReference>
<dbReference type="Pfam" id="PF02353">
    <property type="entry name" value="CMAS"/>
    <property type="match status" value="1"/>
</dbReference>
<protein>
    <submittedName>
        <fullName evidence="7">Cyclopropane-fatty-acyl-phospholipid synthase</fullName>
    </submittedName>
</protein>
<dbReference type="PIRSF" id="PIRSF003085">
    <property type="entry name" value="CMAS"/>
    <property type="match status" value="1"/>
</dbReference>